<name>A0A8S5QAB0_9CAUD</name>
<dbReference type="EMBL" id="BK015605">
    <property type="protein sequence ID" value="DAE15444.1"/>
    <property type="molecule type" value="Genomic_DNA"/>
</dbReference>
<reference evidence="2" key="1">
    <citation type="journal article" date="2021" name="Proc. Natl. Acad. Sci. U.S.A.">
        <title>A Catalog of Tens of Thousands of Viruses from Human Metagenomes Reveals Hidden Associations with Chronic Diseases.</title>
        <authorList>
            <person name="Tisza M.J."/>
            <person name="Buck C.B."/>
        </authorList>
    </citation>
    <scope>NUCLEOTIDE SEQUENCE</scope>
    <source>
        <strain evidence="2">CtjOC2</strain>
    </source>
</reference>
<protein>
    <submittedName>
        <fullName evidence="2">Uncharacterized protein</fullName>
    </submittedName>
</protein>
<proteinExistence type="predicted"/>
<evidence type="ECO:0000256" key="1">
    <source>
        <dbReference type="SAM" id="MobiDB-lite"/>
    </source>
</evidence>
<sequence>MNPSTGPVGGIDSTSVSGVFGVEPQPSRHAKWGLPKRIRGFRS</sequence>
<organism evidence="2">
    <name type="scientific">Siphoviridae sp. ctjOC2</name>
    <dbReference type="NCBI Taxonomy" id="2825632"/>
    <lineage>
        <taxon>Viruses</taxon>
        <taxon>Duplodnaviria</taxon>
        <taxon>Heunggongvirae</taxon>
        <taxon>Uroviricota</taxon>
        <taxon>Caudoviricetes</taxon>
    </lineage>
</organism>
<evidence type="ECO:0000313" key="2">
    <source>
        <dbReference type="EMBL" id="DAE15444.1"/>
    </source>
</evidence>
<accession>A0A8S5QAB0</accession>
<feature type="region of interest" description="Disordered" evidence="1">
    <location>
        <begin position="1"/>
        <end position="43"/>
    </location>
</feature>
<feature type="compositionally biased region" description="Basic residues" evidence="1">
    <location>
        <begin position="28"/>
        <end position="43"/>
    </location>
</feature>